<dbReference type="InterPro" id="IPR005531">
    <property type="entry name" value="Asp23"/>
</dbReference>
<protein>
    <submittedName>
        <fullName evidence="2">Asp23/Gls24 family envelope stress response protein</fullName>
    </submittedName>
</protein>
<dbReference type="PANTHER" id="PTHR34297">
    <property type="entry name" value="HYPOTHETICAL CYTOSOLIC PROTEIN-RELATED"/>
    <property type="match status" value="1"/>
</dbReference>
<evidence type="ECO:0000256" key="1">
    <source>
        <dbReference type="ARBA" id="ARBA00005721"/>
    </source>
</evidence>
<dbReference type="Proteomes" id="UP000446866">
    <property type="component" value="Unassembled WGS sequence"/>
</dbReference>
<gene>
    <name evidence="2" type="ORF">D0435_05705</name>
</gene>
<name>A0A845QJE6_9FIRM</name>
<keyword evidence="3" id="KW-1185">Reference proteome</keyword>
<sequence>MQEENIGTVKISDDVITACAASAALQIEGVCQLAGGFTDNLSINILGKEPEGKGIKLSRDEEGISLDVYVIVAYRVKIPQLAWDIQSHVKSEIESVTGLKVKEVNIHVQGVSLPGEEDKN</sequence>
<evidence type="ECO:0000313" key="3">
    <source>
        <dbReference type="Proteomes" id="UP000446866"/>
    </source>
</evidence>
<dbReference type="Pfam" id="PF03780">
    <property type="entry name" value="Asp23"/>
    <property type="match status" value="1"/>
</dbReference>
<dbReference type="EMBL" id="QXWK01000009">
    <property type="protein sequence ID" value="NBH61145.1"/>
    <property type="molecule type" value="Genomic_DNA"/>
</dbReference>
<dbReference type="AlphaFoldDB" id="A0A845QJE6"/>
<reference evidence="2 3" key="1">
    <citation type="submission" date="2018-08" db="EMBL/GenBank/DDBJ databases">
        <title>Murine metabolic-syndrome-specific gut microbial biobank.</title>
        <authorList>
            <person name="Liu C."/>
        </authorList>
    </citation>
    <scope>NUCLEOTIDE SEQUENCE [LARGE SCALE GENOMIC DNA]</scope>
    <source>
        <strain evidence="2 3">28</strain>
    </source>
</reference>
<evidence type="ECO:0000313" key="2">
    <source>
        <dbReference type="EMBL" id="NBH61145.1"/>
    </source>
</evidence>
<comment type="similarity">
    <text evidence="1">Belongs to the asp23 family.</text>
</comment>
<comment type="caution">
    <text evidence="2">The sequence shown here is derived from an EMBL/GenBank/DDBJ whole genome shotgun (WGS) entry which is preliminary data.</text>
</comment>
<organism evidence="2 3">
    <name type="scientific">Anaerotruncus colihominis</name>
    <dbReference type="NCBI Taxonomy" id="169435"/>
    <lineage>
        <taxon>Bacteria</taxon>
        <taxon>Bacillati</taxon>
        <taxon>Bacillota</taxon>
        <taxon>Clostridia</taxon>
        <taxon>Eubacteriales</taxon>
        <taxon>Oscillospiraceae</taxon>
        <taxon>Anaerotruncus</taxon>
    </lineage>
</organism>
<dbReference type="RefSeq" id="WP_160201424.1">
    <property type="nucleotide sequence ID" value="NZ_QXWK01000009.1"/>
</dbReference>
<accession>A0A845QJE6</accession>
<proteinExistence type="inferred from homology"/>